<dbReference type="InterPro" id="IPR029039">
    <property type="entry name" value="Flavoprotein-like_sf"/>
</dbReference>
<dbReference type="PANTHER" id="PTHR30543">
    <property type="entry name" value="CHROMATE REDUCTASE"/>
    <property type="match status" value="1"/>
</dbReference>
<evidence type="ECO:0000313" key="3">
    <source>
        <dbReference type="Proteomes" id="UP001314241"/>
    </source>
</evidence>
<comment type="caution">
    <text evidence="2">The sequence shown here is derived from an EMBL/GenBank/DDBJ whole genome shotgun (WGS) entry which is preliminary data.</text>
</comment>
<dbReference type="Proteomes" id="UP001314241">
    <property type="component" value="Unassembled WGS sequence"/>
</dbReference>
<proteinExistence type="predicted"/>
<name>A0ABM9N5J5_9LACO</name>
<feature type="domain" description="NADPH-dependent FMN reductase-like" evidence="1">
    <location>
        <begin position="3"/>
        <end position="140"/>
    </location>
</feature>
<sequence length="177" mass="19162">MKKIGIIIGSNRSQRSSLIIGQWLQRNLSDMPFDTELLDLGSVNLPWLDEPELPAAGHYQMPATRAWAKAIAACDGFIIVMPQYNGGYPAVLKNALDTVFAEWSGKPVGLVSFGGHGGGKAATALQMVFSFLKLEEVPTQLQVWIKPGALNVGDADAILAKYQSDFAKMADEIAEKI</sequence>
<reference evidence="2 3" key="1">
    <citation type="submission" date="2024-01" db="EMBL/GenBank/DDBJ databases">
        <authorList>
            <person name="Botero Cardona J."/>
        </authorList>
    </citation>
    <scope>NUCLEOTIDE SEQUENCE [LARGE SCALE GENOMIC DNA]</scope>
    <source>
        <strain evidence="2 3">LMG 33000</strain>
    </source>
</reference>
<dbReference type="Pfam" id="PF03358">
    <property type="entry name" value="FMN_red"/>
    <property type="match status" value="1"/>
</dbReference>
<dbReference type="Gene3D" id="3.40.50.360">
    <property type="match status" value="1"/>
</dbReference>
<dbReference type="InterPro" id="IPR005025">
    <property type="entry name" value="FMN_Rdtase-like_dom"/>
</dbReference>
<keyword evidence="3" id="KW-1185">Reference proteome</keyword>
<accession>A0ABM9N5J5</accession>
<protein>
    <submittedName>
        <fullName evidence="2">NAD(P)H-dependent FMN reductase (SsuE)</fullName>
    </submittedName>
</protein>
<dbReference type="InterPro" id="IPR050712">
    <property type="entry name" value="NAD(P)H-dep_reductase"/>
</dbReference>
<dbReference type="SUPFAM" id="SSF52218">
    <property type="entry name" value="Flavoproteins"/>
    <property type="match status" value="1"/>
</dbReference>
<dbReference type="RefSeq" id="WP_349642018.1">
    <property type="nucleotide sequence ID" value="NZ_CAWVOH010000002.1"/>
</dbReference>
<dbReference type="EMBL" id="CAWVOH010000002">
    <property type="protein sequence ID" value="CAK8054470.1"/>
    <property type="molecule type" value="Genomic_DNA"/>
</dbReference>
<gene>
    <name evidence="2" type="ORF">R54876_GBNLAHCA_01039</name>
</gene>
<organism evidence="2 3">
    <name type="scientific">Eupransor demetentiae</name>
    <dbReference type="NCBI Taxonomy" id="3109584"/>
    <lineage>
        <taxon>Bacteria</taxon>
        <taxon>Bacillati</taxon>
        <taxon>Bacillota</taxon>
        <taxon>Bacilli</taxon>
        <taxon>Lactobacillales</taxon>
        <taxon>Lactobacillaceae</taxon>
        <taxon>Eupransor</taxon>
    </lineage>
</organism>
<dbReference type="PANTHER" id="PTHR30543:SF21">
    <property type="entry name" value="NAD(P)H-DEPENDENT FMN REDUCTASE LOT6"/>
    <property type="match status" value="1"/>
</dbReference>
<evidence type="ECO:0000259" key="1">
    <source>
        <dbReference type="Pfam" id="PF03358"/>
    </source>
</evidence>
<evidence type="ECO:0000313" key="2">
    <source>
        <dbReference type="EMBL" id="CAK8054470.1"/>
    </source>
</evidence>